<accession>A0A0F8WRK7</accession>
<comment type="caution">
    <text evidence="1">The sequence shown here is derived from an EMBL/GenBank/DDBJ whole genome shotgun (WGS) entry which is preliminary data.</text>
</comment>
<gene>
    <name evidence="1" type="ORF">LCGC14_3035650</name>
</gene>
<dbReference type="InterPro" id="IPR028082">
    <property type="entry name" value="Peripla_BP_I"/>
</dbReference>
<dbReference type="AlphaFoldDB" id="A0A0F8WRK7"/>
<name>A0A0F8WRK7_9ZZZZ</name>
<protein>
    <recommendedName>
        <fullName evidence="2">Periplasmic binding protein domain-containing protein</fullName>
    </recommendedName>
</protein>
<proteinExistence type="predicted"/>
<dbReference type="Gene3D" id="3.40.50.2300">
    <property type="match status" value="1"/>
</dbReference>
<sequence>MMKKLFITLILMLLVTVSHAKTYKIALFSPKGNSPFWTLVANLAEEAANDLGIKLRVYDAKLN</sequence>
<reference evidence="1" key="1">
    <citation type="journal article" date="2015" name="Nature">
        <title>Complex archaea that bridge the gap between prokaryotes and eukaryotes.</title>
        <authorList>
            <person name="Spang A."/>
            <person name="Saw J.H."/>
            <person name="Jorgensen S.L."/>
            <person name="Zaremba-Niedzwiedzka K."/>
            <person name="Martijn J."/>
            <person name="Lind A.E."/>
            <person name="van Eijk R."/>
            <person name="Schleper C."/>
            <person name="Guy L."/>
            <person name="Ettema T.J."/>
        </authorList>
    </citation>
    <scope>NUCLEOTIDE SEQUENCE</scope>
</reference>
<evidence type="ECO:0000313" key="1">
    <source>
        <dbReference type="EMBL" id="KKK59313.1"/>
    </source>
</evidence>
<evidence type="ECO:0008006" key="2">
    <source>
        <dbReference type="Google" id="ProtNLM"/>
    </source>
</evidence>
<dbReference type="EMBL" id="LAZR01063543">
    <property type="protein sequence ID" value="KKK59313.1"/>
    <property type="molecule type" value="Genomic_DNA"/>
</dbReference>
<organism evidence="1">
    <name type="scientific">marine sediment metagenome</name>
    <dbReference type="NCBI Taxonomy" id="412755"/>
    <lineage>
        <taxon>unclassified sequences</taxon>
        <taxon>metagenomes</taxon>
        <taxon>ecological metagenomes</taxon>
    </lineage>
</organism>
<dbReference type="SUPFAM" id="SSF53822">
    <property type="entry name" value="Periplasmic binding protein-like I"/>
    <property type="match status" value="1"/>
</dbReference>
<feature type="non-terminal residue" evidence="1">
    <location>
        <position position="63"/>
    </location>
</feature>